<evidence type="ECO:0000313" key="4">
    <source>
        <dbReference type="Proteomes" id="UP001431209"/>
    </source>
</evidence>
<feature type="region of interest" description="Disordered" evidence="1">
    <location>
        <begin position="1"/>
        <end position="20"/>
    </location>
</feature>
<evidence type="ECO:0000313" key="3">
    <source>
        <dbReference type="EMBL" id="KAL0491356.1"/>
    </source>
</evidence>
<keyword evidence="4" id="KW-1185">Reference proteome</keyword>
<proteinExistence type="predicted"/>
<dbReference type="PANTHER" id="PTHR37015:SF2">
    <property type="entry name" value="REVERSE TRANSCRIPTASE DOMAIN-CONTAINING PROTEIN"/>
    <property type="match status" value="1"/>
</dbReference>
<dbReference type="InterPro" id="IPR000477">
    <property type="entry name" value="RT_dom"/>
</dbReference>
<feature type="domain" description="Reverse transcriptase" evidence="2">
    <location>
        <begin position="1"/>
        <end position="200"/>
    </location>
</feature>
<dbReference type="PROSITE" id="PS50878">
    <property type="entry name" value="RT_POL"/>
    <property type="match status" value="1"/>
</dbReference>
<gene>
    <name evidence="3" type="ORF">AKO1_009902</name>
</gene>
<sequence length="507" mass="58074">MYQRTEREEERDSEEASENTNDIDLMAKKDILRLVNRHLGHARVKSPAEGMVVLSTDIHDFSNGLPHSTILSVMDKFGFGDHLDFFKKFLSVKIKYNEREGNVARGAPLRYALTDVFCECIMLSDMSIVSQDDPLELFRCCDDTYMLSKSSKTISKAFKQYSSTLSAFGMKINEKKSGCCIINFPRGTLQNNTTYFNAFFNRSEQNQIKDPLPRPNIDESDLKGIVPHNDVCWGFLKLHEDGYFRVNSVKFNEFKNTMIEKVKSGSSLMKQVNVYNSQLKVLDMYVGKGADINDWFYNDSVLNAYEDIHAHFGDESSLEYFKRVIKEKFLGESKVDVMEAWAYWPVTAGGLGLTHALIEPFINYHHQVQDYQVQITIVPKDWCPIRRRNMNVREIKEKTGGDPNAEAISWTNEEEAERVWTYWKNFGVLAGGKHDLDPPHTAEFDKLVAMFCSRGSEMRQSGQSNLSTYWKWIVFNYSDQVLSTFGSLEFASAGSIPINLILSTKRG</sequence>
<dbReference type="PANTHER" id="PTHR37015">
    <property type="entry name" value="REVERSE TRANSCRIPTASE DOMAIN-CONTAINING PROTEIN"/>
    <property type="match status" value="1"/>
</dbReference>
<evidence type="ECO:0000256" key="1">
    <source>
        <dbReference type="SAM" id="MobiDB-lite"/>
    </source>
</evidence>
<name>A0AAW2ZQA9_9EUKA</name>
<dbReference type="AlphaFoldDB" id="A0AAW2ZQA9"/>
<dbReference type="Proteomes" id="UP001431209">
    <property type="component" value="Unassembled WGS sequence"/>
</dbReference>
<organism evidence="3 4">
    <name type="scientific">Acrasis kona</name>
    <dbReference type="NCBI Taxonomy" id="1008807"/>
    <lineage>
        <taxon>Eukaryota</taxon>
        <taxon>Discoba</taxon>
        <taxon>Heterolobosea</taxon>
        <taxon>Tetramitia</taxon>
        <taxon>Eutetramitia</taxon>
        <taxon>Acrasidae</taxon>
        <taxon>Acrasis</taxon>
    </lineage>
</organism>
<dbReference type="EMBL" id="JAOPGA020001789">
    <property type="protein sequence ID" value="KAL0491356.1"/>
    <property type="molecule type" value="Genomic_DNA"/>
</dbReference>
<evidence type="ECO:0000259" key="2">
    <source>
        <dbReference type="PROSITE" id="PS50878"/>
    </source>
</evidence>
<comment type="caution">
    <text evidence="3">The sequence shown here is derived from an EMBL/GenBank/DDBJ whole genome shotgun (WGS) entry which is preliminary data.</text>
</comment>
<accession>A0AAW2ZQA9</accession>
<feature type="compositionally biased region" description="Basic and acidic residues" evidence="1">
    <location>
        <begin position="1"/>
        <end position="10"/>
    </location>
</feature>
<reference evidence="3 4" key="1">
    <citation type="submission" date="2024-03" db="EMBL/GenBank/DDBJ databases">
        <title>The Acrasis kona genome and developmental transcriptomes reveal deep origins of eukaryotic multicellular pathways.</title>
        <authorList>
            <person name="Sheikh S."/>
            <person name="Fu C.-J."/>
            <person name="Brown M.W."/>
            <person name="Baldauf S.L."/>
        </authorList>
    </citation>
    <scope>NUCLEOTIDE SEQUENCE [LARGE SCALE GENOMIC DNA]</scope>
    <source>
        <strain evidence="3 4">ATCC MYA-3509</strain>
    </source>
</reference>
<protein>
    <recommendedName>
        <fullName evidence="2">Reverse transcriptase domain-containing protein</fullName>
    </recommendedName>
</protein>